<keyword evidence="1" id="KW-0472">Membrane</keyword>
<name>A0ABR6BYM2_9PSEU</name>
<dbReference type="EMBL" id="JACJID010000010">
    <property type="protein sequence ID" value="MBA8932012.1"/>
    <property type="molecule type" value="Genomic_DNA"/>
</dbReference>
<dbReference type="Proteomes" id="UP000517916">
    <property type="component" value="Unassembled WGS sequence"/>
</dbReference>
<organism evidence="2 3">
    <name type="scientific">Kutzneria viridogrisea</name>
    <dbReference type="NCBI Taxonomy" id="47990"/>
    <lineage>
        <taxon>Bacteria</taxon>
        <taxon>Bacillati</taxon>
        <taxon>Actinomycetota</taxon>
        <taxon>Actinomycetes</taxon>
        <taxon>Pseudonocardiales</taxon>
        <taxon>Pseudonocardiaceae</taxon>
        <taxon>Kutzneria</taxon>
    </lineage>
</organism>
<comment type="caution">
    <text evidence="2">The sequence shown here is derived from an EMBL/GenBank/DDBJ whole genome shotgun (WGS) entry which is preliminary data.</text>
</comment>
<protein>
    <recommendedName>
        <fullName evidence="4">Secreted protein</fullName>
    </recommendedName>
</protein>
<proteinExistence type="predicted"/>
<keyword evidence="1" id="KW-0812">Transmembrane</keyword>
<reference evidence="2 3" key="1">
    <citation type="submission" date="2020-08" db="EMBL/GenBank/DDBJ databases">
        <title>Genomic Encyclopedia of Archaeal and Bacterial Type Strains, Phase II (KMG-II): from individual species to whole genera.</title>
        <authorList>
            <person name="Goeker M."/>
        </authorList>
    </citation>
    <scope>NUCLEOTIDE SEQUENCE [LARGE SCALE GENOMIC DNA]</scope>
    <source>
        <strain evidence="2 3">DSM 43850</strain>
    </source>
</reference>
<keyword evidence="3" id="KW-1185">Reference proteome</keyword>
<evidence type="ECO:0000313" key="3">
    <source>
        <dbReference type="Proteomes" id="UP000517916"/>
    </source>
</evidence>
<keyword evidence="1" id="KW-1133">Transmembrane helix</keyword>
<evidence type="ECO:0000256" key="1">
    <source>
        <dbReference type="SAM" id="Phobius"/>
    </source>
</evidence>
<evidence type="ECO:0000313" key="2">
    <source>
        <dbReference type="EMBL" id="MBA8932012.1"/>
    </source>
</evidence>
<evidence type="ECO:0008006" key="4">
    <source>
        <dbReference type="Google" id="ProtNLM"/>
    </source>
</evidence>
<feature type="transmembrane region" description="Helical" evidence="1">
    <location>
        <begin position="16"/>
        <end position="41"/>
    </location>
</feature>
<sequence length="229" mass="25573">MIRFPVLALKIDDTTAVWIAVGTWFGVLTLAAAAVTGFWFVRRHAARADADRKQVSVLQGQLATQQQTCEHQLRMVREQLADRKKATEGVLEVLVAHREELRGAATERRRHAAEQRVAQARRVFLFCERPSSGAKSGVVTVSVYNDSQEPIREVRLRWHSGTGPWLVRGTDIDEVRLLSADESFERARAWPGGGEVAEAGAVLEFTDVAGVRWQRREHGAPIEVAERDA</sequence>
<dbReference type="RefSeq" id="WP_025357131.1">
    <property type="nucleotide sequence ID" value="NZ_BAAABQ010000049.1"/>
</dbReference>
<gene>
    <name evidence="2" type="ORF">BC739_009271</name>
</gene>
<accession>A0ABR6BYM2</accession>